<proteinExistence type="predicted"/>
<name>A0A2P8C654_9BACT</name>
<keyword evidence="1" id="KW-1133">Transmembrane helix</keyword>
<keyword evidence="7" id="KW-1185">Reference proteome</keyword>
<organism evidence="5 6">
    <name type="scientific">Prolixibacter denitrificans</name>
    <dbReference type="NCBI Taxonomy" id="1541063"/>
    <lineage>
        <taxon>Bacteria</taxon>
        <taxon>Pseudomonadati</taxon>
        <taxon>Bacteroidota</taxon>
        <taxon>Bacteroidia</taxon>
        <taxon>Marinilabiliales</taxon>
        <taxon>Prolixibacteraceae</taxon>
        <taxon>Prolixibacter</taxon>
    </lineage>
</organism>
<feature type="domain" description="FecR protein" evidence="2">
    <location>
        <begin position="179"/>
        <end position="272"/>
    </location>
</feature>
<keyword evidence="1" id="KW-0472">Membrane</keyword>
<dbReference type="InterPro" id="IPR006860">
    <property type="entry name" value="FecR"/>
</dbReference>
<evidence type="ECO:0000259" key="3">
    <source>
        <dbReference type="Pfam" id="PF16344"/>
    </source>
</evidence>
<keyword evidence="1" id="KW-0812">Transmembrane</keyword>
<dbReference type="PANTHER" id="PTHR30273">
    <property type="entry name" value="PERIPLASMIC SIGNAL SENSOR AND SIGMA FACTOR ACTIVATOR FECR-RELATED"/>
    <property type="match status" value="1"/>
</dbReference>
<comment type="caution">
    <text evidence="5">The sequence shown here is derived from an EMBL/GenBank/DDBJ whole genome shotgun (WGS) entry which is preliminary data.</text>
</comment>
<accession>A0A2P8C654</accession>
<evidence type="ECO:0000313" key="4">
    <source>
        <dbReference type="EMBL" id="GET23026.1"/>
    </source>
</evidence>
<dbReference type="PANTHER" id="PTHR30273:SF2">
    <property type="entry name" value="PROTEIN FECR"/>
    <property type="match status" value="1"/>
</dbReference>
<evidence type="ECO:0000313" key="5">
    <source>
        <dbReference type="EMBL" id="PSK80434.1"/>
    </source>
</evidence>
<dbReference type="RefSeq" id="WP_106543834.1">
    <property type="nucleotide sequence ID" value="NZ_BLAU01000001.1"/>
</dbReference>
<dbReference type="GO" id="GO:0016989">
    <property type="term" value="F:sigma factor antagonist activity"/>
    <property type="evidence" value="ECO:0007669"/>
    <property type="project" value="TreeGrafter"/>
</dbReference>
<reference evidence="5 6" key="1">
    <citation type="submission" date="2018-03" db="EMBL/GenBank/DDBJ databases">
        <title>Genomic Encyclopedia of Archaeal and Bacterial Type Strains, Phase II (KMG-II): from individual species to whole genera.</title>
        <authorList>
            <person name="Goeker M."/>
        </authorList>
    </citation>
    <scope>NUCLEOTIDE SEQUENCE [LARGE SCALE GENOMIC DNA]</scope>
    <source>
        <strain evidence="5 6">DSM 27267</strain>
    </source>
</reference>
<dbReference type="Proteomes" id="UP000240621">
    <property type="component" value="Unassembled WGS sequence"/>
</dbReference>
<evidence type="ECO:0000313" key="6">
    <source>
        <dbReference type="Proteomes" id="UP000240621"/>
    </source>
</evidence>
<sequence length="388" mass="44833">METNDNFIDIKIIWKVIHNQATWRERATLEAWLQEDEKHQRYYNSLKEYYERGSTINLSRDETDGAWNNVKHRISSKKTNTRRRLILISSVAASLILAFTFFYYSQQNRHETPVAENVKTIQPGCKKAVLILDDGKSLNLAENDTFQIKEDGASLKNSGNKLQYTAASKPSEKISYNTLKVPRGGEYYLVLADGTKVWMNSESTLRYPVKFADNERQIELTGEAYFEVTKNKHKPFRVVSGKQIVTVLGTHFNISAYPEDSVTYTTLVEGHVNVQLKGDPNVQQSLVPNEQSVVKLKDNQITKRVVDPARYVAWKNGRFIFKDERLDDMMNTLSRWYDVQIAFSNQRAKQIQFTGNLERYSDFSEILNLIEKTDEVKFSIKDNLVTVK</sequence>
<dbReference type="AlphaFoldDB" id="A0A2P8C654"/>
<evidence type="ECO:0000259" key="2">
    <source>
        <dbReference type="Pfam" id="PF04773"/>
    </source>
</evidence>
<dbReference type="EMBL" id="PYGC01000016">
    <property type="protein sequence ID" value="PSK80434.1"/>
    <property type="molecule type" value="Genomic_DNA"/>
</dbReference>
<dbReference type="OrthoDB" id="650093at2"/>
<feature type="domain" description="Protein FecR C-terminal" evidence="3">
    <location>
        <begin position="318"/>
        <end position="387"/>
    </location>
</feature>
<dbReference type="InterPro" id="IPR032508">
    <property type="entry name" value="FecR_C"/>
</dbReference>
<dbReference type="Gene3D" id="2.60.120.1440">
    <property type="match status" value="1"/>
</dbReference>
<reference evidence="4 7" key="2">
    <citation type="submission" date="2019-10" db="EMBL/GenBank/DDBJ databases">
        <title>Prolixibacter strains distinguished by the presence of nitrate reductase genes were adept at nitrate-dependent anaerobic corrosion of metallic iron and carbon steel.</title>
        <authorList>
            <person name="Iino T."/>
            <person name="Shono N."/>
            <person name="Ito K."/>
            <person name="Nakamura R."/>
            <person name="Sueoka K."/>
            <person name="Harayama S."/>
            <person name="Ohkuma M."/>
        </authorList>
    </citation>
    <scope>NUCLEOTIDE SEQUENCE [LARGE SCALE GENOMIC DNA]</scope>
    <source>
        <strain evidence="4 7">MIC1-1</strain>
    </source>
</reference>
<dbReference type="Pfam" id="PF04773">
    <property type="entry name" value="FecR"/>
    <property type="match status" value="1"/>
</dbReference>
<evidence type="ECO:0000313" key="7">
    <source>
        <dbReference type="Proteomes" id="UP000396862"/>
    </source>
</evidence>
<dbReference type="Pfam" id="PF16344">
    <property type="entry name" value="FecR_C"/>
    <property type="match status" value="1"/>
</dbReference>
<dbReference type="InterPro" id="IPR012373">
    <property type="entry name" value="Ferrdict_sens_TM"/>
</dbReference>
<evidence type="ECO:0000256" key="1">
    <source>
        <dbReference type="SAM" id="Phobius"/>
    </source>
</evidence>
<dbReference type="Proteomes" id="UP000396862">
    <property type="component" value="Unassembled WGS sequence"/>
</dbReference>
<dbReference type="Gene3D" id="3.55.50.30">
    <property type="match status" value="1"/>
</dbReference>
<protein>
    <submittedName>
        <fullName evidence="5">FecR protein</fullName>
    </submittedName>
    <submittedName>
        <fullName evidence="4">Iron dicitrate transporter FecR</fullName>
    </submittedName>
</protein>
<gene>
    <name evidence="5" type="ORF">CLV93_11613</name>
    <name evidence="4" type="ORF">JCM18694_32720</name>
</gene>
<dbReference type="EMBL" id="BLAU01000001">
    <property type="protein sequence ID" value="GET23026.1"/>
    <property type="molecule type" value="Genomic_DNA"/>
</dbReference>
<dbReference type="FunFam" id="2.60.120.1440:FF:000001">
    <property type="entry name" value="Putative anti-sigma factor"/>
    <property type="match status" value="1"/>
</dbReference>
<feature type="transmembrane region" description="Helical" evidence="1">
    <location>
        <begin position="85"/>
        <end position="104"/>
    </location>
</feature>